<dbReference type="PANTHER" id="PTHR26374">
    <property type="entry name" value="ZINC FINGER PROTEIN ZAT5"/>
    <property type="match status" value="1"/>
</dbReference>
<name>A0A162A2U1_DAUCS</name>
<dbReference type="Pfam" id="PF13912">
    <property type="entry name" value="zf-C2H2_6"/>
    <property type="match status" value="1"/>
</dbReference>
<sequence>MFKFLTACPYQFDISKDYPGFMTEDWFDKDEFQKFYEDLTSEKEKECSLSDTTTDKKKDGEGSSIQKIENVNNDMLQTTPSYDLFRSNDALPPLVSYTPESSQEEQKITQCNKPSPLPAIEESKIEGDVVKKKKSIKFKIKSGEQRKSPRLIEAKKNPNDYTKDETKVAAEEDERNSTEEEAEPVVISVVDHNEDEENLDSNNEDKADEDDFIEDGKSKKTTKPKKKKRKASSPVGPLHISNTGERQSTRNVLAEEHRQQDVNHENEEAAILKLRKNKGKLPAEEFVDIFQEGENFKTPKETLRGVEMIPQVFKEDETYSGIMSVARDIKYTYEDNEIITEEEMMTQVDKDIKELEFVYEKCKNNLKLANDLFPNNHNLKLYEDKFAKMYQPQSQEEEEQQRIEPESDRDPEWPYYTNKDWKTIDILALPKYDRAYNKMIDIDDFLGDLTLGGERIDFDRFEREGDTEYNPGRLRREVKVGDSKKSPFLDRTIDFNKQKITKAEEEVWNWITADTSDATQIIFFWEDVICMSYQIKTFQFNEKISTAVIDVYATILNEDEKYRSPDSPHRFFCNTSITQHEAREGDLVAMSTPSNILKGKRTKRQSPQSPLPFSVAHANFSSKYAGGDYVTSSTASDEDSAGPGTTEEEEDMAKCLLLLAQVDPKNDSQFGLVPYKFTSKKYLETSISTNGKTGIYVYQCKTCNRTFPSFQALGGDRASHRKPKNVNAALENKSRLIISVEDEDQPPPFKRSSHPDRP</sequence>
<evidence type="ECO:0000259" key="10">
    <source>
        <dbReference type="Pfam" id="PF13912"/>
    </source>
</evidence>
<reference evidence="11" key="1">
    <citation type="journal article" date="2016" name="Nat. Genet.">
        <title>A high-quality carrot genome assembly provides new insights into carotenoid accumulation and asterid genome evolution.</title>
        <authorList>
            <person name="Iorizzo M."/>
            <person name="Ellison S."/>
            <person name="Senalik D."/>
            <person name="Zeng P."/>
            <person name="Satapoomin P."/>
            <person name="Huang J."/>
            <person name="Bowman M."/>
            <person name="Iovene M."/>
            <person name="Sanseverino W."/>
            <person name="Cavagnaro P."/>
            <person name="Yildiz M."/>
            <person name="Macko-Podgorni A."/>
            <person name="Moranska E."/>
            <person name="Grzebelus E."/>
            <person name="Grzebelus D."/>
            <person name="Ashrafi H."/>
            <person name="Zheng Z."/>
            <person name="Cheng S."/>
            <person name="Spooner D."/>
            <person name="Van Deynze A."/>
            <person name="Simon P."/>
        </authorList>
    </citation>
    <scope>NUCLEOTIDE SEQUENCE [LARGE SCALE GENOMIC DNA]</scope>
    <source>
        <tissue evidence="11">Leaf</tissue>
    </source>
</reference>
<keyword evidence="6" id="KW-0805">Transcription regulation</keyword>
<keyword evidence="4" id="KW-0863">Zinc-finger</keyword>
<evidence type="ECO:0000256" key="3">
    <source>
        <dbReference type="ARBA" id="ARBA00022737"/>
    </source>
</evidence>
<protein>
    <recommendedName>
        <fullName evidence="10">C2H2-type domain-containing protein</fullName>
    </recommendedName>
</protein>
<keyword evidence="3" id="KW-0677">Repeat</keyword>
<feature type="region of interest" description="Disordered" evidence="9">
    <location>
        <begin position="737"/>
        <end position="758"/>
    </location>
</feature>
<keyword evidence="5" id="KW-0862">Zinc</keyword>
<gene>
    <name evidence="11" type="ORF">DCAR_018564</name>
</gene>
<dbReference type="STRING" id="79200.A0A162A2U1"/>
<evidence type="ECO:0000256" key="9">
    <source>
        <dbReference type="SAM" id="MobiDB-lite"/>
    </source>
</evidence>
<feature type="domain" description="C2H2-type" evidence="10">
    <location>
        <begin position="697"/>
        <end position="723"/>
    </location>
</feature>
<feature type="compositionally biased region" description="Basic and acidic residues" evidence="9">
    <location>
        <begin position="400"/>
        <end position="412"/>
    </location>
</feature>
<keyword evidence="8" id="KW-0539">Nucleus</keyword>
<organism evidence="11">
    <name type="scientific">Daucus carota subsp. sativus</name>
    <name type="common">Carrot</name>
    <dbReference type="NCBI Taxonomy" id="79200"/>
    <lineage>
        <taxon>Eukaryota</taxon>
        <taxon>Viridiplantae</taxon>
        <taxon>Streptophyta</taxon>
        <taxon>Embryophyta</taxon>
        <taxon>Tracheophyta</taxon>
        <taxon>Spermatophyta</taxon>
        <taxon>Magnoliopsida</taxon>
        <taxon>eudicotyledons</taxon>
        <taxon>Gunneridae</taxon>
        <taxon>Pentapetalae</taxon>
        <taxon>asterids</taxon>
        <taxon>campanulids</taxon>
        <taxon>Apiales</taxon>
        <taxon>Apiaceae</taxon>
        <taxon>Apioideae</taxon>
        <taxon>Scandiceae</taxon>
        <taxon>Daucinae</taxon>
        <taxon>Daucus</taxon>
        <taxon>Daucus sect. Daucus</taxon>
    </lineage>
</organism>
<feature type="compositionally biased region" description="Polar residues" evidence="9">
    <location>
        <begin position="240"/>
        <end position="249"/>
    </location>
</feature>
<keyword evidence="7" id="KW-0804">Transcription</keyword>
<evidence type="ECO:0000256" key="5">
    <source>
        <dbReference type="ARBA" id="ARBA00022833"/>
    </source>
</evidence>
<comment type="caution">
    <text evidence="11">The sequence shown here is derived from an EMBL/GenBank/DDBJ whole genome shotgun (WGS) entry which is preliminary data.</text>
</comment>
<evidence type="ECO:0000256" key="1">
    <source>
        <dbReference type="ARBA" id="ARBA00004123"/>
    </source>
</evidence>
<dbReference type="InterPro" id="IPR013087">
    <property type="entry name" value="Znf_C2H2_type"/>
</dbReference>
<evidence type="ECO:0000313" key="11">
    <source>
        <dbReference type="EMBL" id="KZM95322.1"/>
    </source>
</evidence>
<evidence type="ECO:0000256" key="6">
    <source>
        <dbReference type="ARBA" id="ARBA00023015"/>
    </source>
</evidence>
<evidence type="ECO:0000256" key="4">
    <source>
        <dbReference type="ARBA" id="ARBA00022771"/>
    </source>
</evidence>
<dbReference type="GO" id="GO:0008270">
    <property type="term" value="F:zinc ion binding"/>
    <property type="evidence" value="ECO:0007669"/>
    <property type="project" value="UniProtKB-KW"/>
</dbReference>
<dbReference type="Gramene" id="KZM95322">
    <property type="protein sequence ID" value="KZM95322"/>
    <property type="gene ID" value="DCAR_018564"/>
</dbReference>
<keyword evidence="2" id="KW-0479">Metal-binding</keyword>
<feature type="compositionally biased region" description="Basic and acidic residues" evidence="9">
    <location>
        <begin position="46"/>
        <end position="61"/>
    </location>
</feature>
<accession>A0A162A2U1</accession>
<dbReference type="PANTHER" id="PTHR26374:SF378">
    <property type="entry name" value="C2H2-TYPE ZINC FINGER FAMILY PROTEIN"/>
    <property type="match status" value="1"/>
</dbReference>
<feature type="region of interest" description="Disordered" evidence="9">
    <location>
        <begin position="137"/>
        <end position="249"/>
    </location>
</feature>
<feature type="compositionally biased region" description="Basic and acidic residues" evidence="9">
    <location>
        <begin position="141"/>
        <end position="178"/>
    </location>
</feature>
<evidence type="ECO:0000256" key="2">
    <source>
        <dbReference type="ARBA" id="ARBA00022723"/>
    </source>
</evidence>
<feature type="region of interest" description="Disordered" evidence="9">
    <location>
        <begin position="390"/>
        <end position="414"/>
    </location>
</feature>
<feature type="compositionally biased region" description="Basic residues" evidence="9">
    <location>
        <begin position="219"/>
        <end position="231"/>
    </location>
</feature>
<feature type="region of interest" description="Disordered" evidence="9">
    <location>
        <begin position="93"/>
        <end position="124"/>
    </location>
</feature>
<evidence type="ECO:0000256" key="7">
    <source>
        <dbReference type="ARBA" id="ARBA00023163"/>
    </source>
</evidence>
<proteinExistence type="predicted"/>
<dbReference type="GO" id="GO:0005634">
    <property type="term" value="C:nucleus"/>
    <property type="evidence" value="ECO:0007669"/>
    <property type="project" value="UniProtKB-SubCell"/>
</dbReference>
<dbReference type="EMBL" id="LNRQ01000005">
    <property type="protein sequence ID" value="KZM95322.1"/>
    <property type="molecule type" value="Genomic_DNA"/>
</dbReference>
<dbReference type="AlphaFoldDB" id="A0A162A2U1"/>
<feature type="region of interest" description="Disordered" evidence="9">
    <location>
        <begin position="46"/>
        <end position="67"/>
    </location>
</feature>
<comment type="subcellular location">
    <subcellularLocation>
        <location evidence="1">Nucleus</location>
    </subcellularLocation>
</comment>
<evidence type="ECO:0000256" key="8">
    <source>
        <dbReference type="ARBA" id="ARBA00023242"/>
    </source>
</evidence>